<dbReference type="EMBL" id="JAJTJA010000001">
    <property type="protein sequence ID" value="KAH8705947.1"/>
    <property type="molecule type" value="Genomic_DNA"/>
</dbReference>
<comment type="caution">
    <text evidence="1">The sequence shown here is derived from an EMBL/GenBank/DDBJ whole genome shotgun (WGS) entry which is preliminary data.</text>
</comment>
<sequence length="240" mass="27637">MDVAMDVFGPFETTHALGGLNNDVNQACLSPTAEDWKNSPVLIQSLYDLLFKGTRDVHAFHLWLYMLDENLTPNARDLTIDYGTIECINNDFGLTRVSIRSNEDSALNRKTQIHVLAFTSYSNDYSSKVPWDIFLKELEHLHITMHRNGEIDGDYDCFLAYKQLARLYTLHGQEQPNTRQCWVPFSDDAMRRYSIQPLLKDPHDEGPVFEFKTHYTLITRLLRAFAGNVNIPYVCVSPRS</sequence>
<evidence type="ECO:0000313" key="2">
    <source>
        <dbReference type="Proteomes" id="UP001201262"/>
    </source>
</evidence>
<protein>
    <submittedName>
        <fullName evidence="1">Uncharacterized protein</fullName>
    </submittedName>
</protein>
<dbReference type="RefSeq" id="XP_046078568.1">
    <property type="nucleotide sequence ID" value="XM_046219699.1"/>
</dbReference>
<dbReference type="AlphaFoldDB" id="A0AAD4L1Q7"/>
<evidence type="ECO:0000313" key="1">
    <source>
        <dbReference type="EMBL" id="KAH8705947.1"/>
    </source>
</evidence>
<gene>
    <name evidence="1" type="ORF">BGW36DRAFT_422474</name>
</gene>
<keyword evidence="2" id="KW-1185">Reference proteome</keyword>
<accession>A0AAD4L1Q7</accession>
<proteinExistence type="predicted"/>
<dbReference type="Proteomes" id="UP001201262">
    <property type="component" value="Unassembled WGS sequence"/>
</dbReference>
<organism evidence="1 2">
    <name type="scientific">Talaromyces proteolyticus</name>
    <dbReference type="NCBI Taxonomy" id="1131652"/>
    <lineage>
        <taxon>Eukaryota</taxon>
        <taxon>Fungi</taxon>
        <taxon>Dikarya</taxon>
        <taxon>Ascomycota</taxon>
        <taxon>Pezizomycotina</taxon>
        <taxon>Eurotiomycetes</taxon>
        <taxon>Eurotiomycetidae</taxon>
        <taxon>Eurotiales</taxon>
        <taxon>Trichocomaceae</taxon>
        <taxon>Talaromyces</taxon>
        <taxon>Talaromyces sect. Bacilispori</taxon>
    </lineage>
</organism>
<reference evidence="1" key="1">
    <citation type="submission" date="2021-12" db="EMBL/GenBank/DDBJ databases">
        <title>Convergent genome expansion in fungi linked to evolution of root-endophyte symbiosis.</title>
        <authorList>
            <consortium name="DOE Joint Genome Institute"/>
            <person name="Ke Y.-H."/>
            <person name="Bonito G."/>
            <person name="Liao H.-L."/>
            <person name="Looney B."/>
            <person name="Rojas-Flechas A."/>
            <person name="Nash J."/>
            <person name="Hameed K."/>
            <person name="Schadt C."/>
            <person name="Martin F."/>
            <person name="Crous P.W."/>
            <person name="Miettinen O."/>
            <person name="Magnuson J.K."/>
            <person name="Labbe J."/>
            <person name="Jacobson D."/>
            <person name="Doktycz M.J."/>
            <person name="Veneault-Fourrey C."/>
            <person name="Kuo A."/>
            <person name="Mondo S."/>
            <person name="Calhoun S."/>
            <person name="Riley R."/>
            <person name="Ohm R."/>
            <person name="LaButti K."/>
            <person name="Andreopoulos B."/>
            <person name="Pangilinan J."/>
            <person name="Nolan M."/>
            <person name="Tritt A."/>
            <person name="Clum A."/>
            <person name="Lipzen A."/>
            <person name="Daum C."/>
            <person name="Barry K."/>
            <person name="Grigoriev I.V."/>
            <person name="Vilgalys R."/>
        </authorList>
    </citation>
    <scope>NUCLEOTIDE SEQUENCE</scope>
    <source>
        <strain evidence="1">PMI_201</strain>
    </source>
</reference>
<name>A0AAD4L1Q7_9EURO</name>
<dbReference type="GeneID" id="70249986"/>